<keyword evidence="7 9" id="KW-1133">Transmembrane helix</keyword>
<dbReference type="CDD" id="cd18548">
    <property type="entry name" value="ABC_6TM_Tm287_like"/>
    <property type="match status" value="1"/>
</dbReference>
<feature type="domain" description="ABC transporter" evidence="10">
    <location>
        <begin position="331"/>
        <end position="567"/>
    </location>
</feature>
<evidence type="ECO:0000256" key="3">
    <source>
        <dbReference type="ARBA" id="ARBA00022475"/>
    </source>
</evidence>
<dbReference type="SUPFAM" id="SSF52540">
    <property type="entry name" value="P-loop containing nucleoside triphosphate hydrolases"/>
    <property type="match status" value="1"/>
</dbReference>
<dbReference type="InterPro" id="IPR027417">
    <property type="entry name" value="P-loop_NTPase"/>
</dbReference>
<dbReference type="GO" id="GO:0005886">
    <property type="term" value="C:plasma membrane"/>
    <property type="evidence" value="ECO:0007669"/>
    <property type="project" value="UniProtKB-SubCell"/>
</dbReference>
<dbReference type="GO" id="GO:0016887">
    <property type="term" value="F:ATP hydrolysis activity"/>
    <property type="evidence" value="ECO:0007669"/>
    <property type="project" value="InterPro"/>
</dbReference>
<proteinExistence type="predicted"/>
<dbReference type="EMBL" id="JAEMWV010000007">
    <property type="protein sequence ID" value="MBN8252708.1"/>
    <property type="molecule type" value="Genomic_DNA"/>
</dbReference>
<dbReference type="Pfam" id="PF00005">
    <property type="entry name" value="ABC_tran"/>
    <property type="match status" value="1"/>
</dbReference>
<keyword evidence="4 9" id="KW-0812">Transmembrane</keyword>
<feature type="transmembrane region" description="Helical" evidence="9">
    <location>
        <begin position="52"/>
        <end position="70"/>
    </location>
</feature>
<dbReference type="Gene3D" id="3.40.50.300">
    <property type="entry name" value="P-loop containing nucleotide triphosphate hydrolases"/>
    <property type="match status" value="1"/>
</dbReference>
<organism evidence="12 13">
    <name type="scientific">Priestia flexa</name>
    <dbReference type="NCBI Taxonomy" id="86664"/>
    <lineage>
        <taxon>Bacteria</taxon>
        <taxon>Bacillati</taxon>
        <taxon>Bacillota</taxon>
        <taxon>Bacilli</taxon>
        <taxon>Bacillales</taxon>
        <taxon>Bacillaceae</taxon>
        <taxon>Priestia</taxon>
    </lineage>
</organism>
<sequence>MGNYRGYIKKYYKPFSIALLFLMLEAICDLMQPTIMAKIIDVGIANRDLDYVLRMGAVMLGVTLLGGVAASTRSILASITSQNFGAELRLDLFRRIQTLSFKRINNYDRASLITRLTNDVTQVQLFVNGLMRIYIKAPLLAIGGLIMATTLNIHLSVVLMVVVPMIVVLLITNIKLSIPRFAKLQNALDRVNGSMRDYLSGVRVVKAFNRFNYETTKFSGFNDELQDKSVAATRVIAIFSPIIMLVMNVGIVAVLWIGGHGVEGGTIQVGHVVAFTNYMTQILFSLMMISMVFNMFVRARTSAGRIGEVLGEVNDMVWTEEQFVSNQGGKIEFENVSFSYNETSQEPVLKNVTFTCMPGETIGIIGKTGAGKSSLVSLIPRLYDATSGTIKLNDSDIREIEPKAIRERIAIVAQKAMLFTGTIGDNIRWGREDASKEEVQLAAEIADANQFIQRSTEGYETEIGQGGVNLSGGQKQRVSIARALIKKPEILILDDSTSAVDMVTEGKIKQSLQRYADNITCILVSQRISTVADADRILVVDNGEIVGNGKHDELLKTCQAYQEIYESQFEKEVR</sequence>
<dbReference type="RefSeq" id="WP_206782810.1">
    <property type="nucleotide sequence ID" value="NZ_CM125968.1"/>
</dbReference>
<dbReference type="SUPFAM" id="SSF90123">
    <property type="entry name" value="ABC transporter transmembrane region"/>
    <property type="match status" value="1"/>
</dbReference>
<dbReference type="GO" id="GO:0005524">
    <property type="term" value="F:ATP binding"/>
    <property type="evidence" value="ECO:0007669"/>
    <property type="project" value="UniProtKB-KW"/>
</dbReference>
<dbReference type="PROSITE" id="PS00211">
    <property type="entry name" value="ABC_TRANSPORTER_1"/>
    <property type="match status" value="1"/>
</dbReference>
<feature type="transmembrane region" description="Helical" evidence="9">
    <location>
        <begin position="157"/>
        <end position="176"/>
    </location>
</feature>
<evidence type="ECO:0000259" key="10">
    <source>
        <dbReference type="PROSITE" id="PS50893"/>
    </source>
</evidence>
<feature type="transmembrane region" description="Helical" evidence="9">
    <location>
        <begin position="133"/>
        <end position="151"/>
    </location>
</feature>
<evidence type="ECO:0000256" key="7">
    <source>
        <dbReference type="ARBA" id="ARBA00022989"/>
    </source>
</evidence>
<dbReference type="InterPro" id="IPR003439">
    <property type="entry name" value="ABC_transporter-like_ATP-bd"/>
</dbReference>
<dbReference type="SMART" id="SM00382">
    <property type="entry name" value="AAA"/>
    <property type="match status" value="1"/>
</dbReference>
<comment type="caution">
    <text evidence="12">The sequence shown here is derived from an EMBL/GenBank/DDBJ whole genome shotgun (WGS) entry which is preliminary data.</text>
</comment>
<evidence type="ECO:0000256" key="2">
    <source>
        <dbReference type="ARBA" id="ARBA00022448"/>
    </source>
</evidence>
<dbReference type="InterPro" id="IPR011527">
    <property type="entry name" value="ABC1_TM_dom"/>
</dbReference>
<dbReference type="Gene3D" id="1.20.1560.10">
    <property type="entry name" value="ABC transporter type 1, transmembrane domain"/>
    <property type="match status" value="1"/>
</dbReference>
<dbReference type="InterPro" id="IPR039421">
    <property type="entry name" value="Type_1_exporter"/>
</dbReference>
<dbReference type="PROSITE" id="PS50929">
    <property type="entry name" value="ABC_TM1F"/>
    <property type="match status" value="1"/>
</dbReference>
<dbReference type="PROSITE" id="PS50893">
    <property type="entry name" value="ABC_TRANSPORTER_2"/>
    <property type="match status" value="1"/>
</dbReference>
<dbReference type="PANTHER" id="PTHR43394:SF1">
    <property type="entry name" value="ATP-BINDING CASSETTE SUB-FAMILY B MEMBER 10, MITOCHONDRIAL"/>
    <property type="match status" value="1"/>
</dbReference>
<name>A0A8I1SPE4_9BACI</name>
<evidence type="ECO:0000256" key="8">
    <source>
        <dbReference type="ARBA" id="ARBA00023136"/>
    </source>
</evidence>
<dbReference type="Proteomes" id="UP000664578">
    <property type="component" value="Unassembled WGS sequence"/>
</dbReference>
<keyword evidence="3" id="KW-1003">Cell membrane</keyword>
<dbReference type="InterPro" id="IPR017871">
    <property type="entry name" value="ABC_transporter-like_CS"/>
</dbReference>
<dbReference type="GO" id="GO:0015421">
    <property type="term" value="F:ABC-type oligopeptide transporter activity"/>
    <property type="evidence" value="ECO:0007669"/>
    <property type="project" value="TreeGrafter"/>
</dbReference>
<feature type="transmembrane region" description="Helical" evidence="9">
    <location>
        <begin position="278"/>
        <end position="297"/>
    </location>
</feature>
<evidence type="ECO:0000256" key="1">
    <source>
        <dbReference type="ARBA" id="ARBA00004651"/>
    </source>
</evidence>
<evidence type="ECO:0000256" key="6">
    <source>
        <dbReference type="ARBA" id="ARBA00022840"/>
    </source>
</evidence>
<keyword evidence="5" id="KW-0547">Nucleotide-binding</keyword>
<dbReference type="PANTHER" id="PTHR43394">
    <property type="entry name" value="ATP-DEPENDENT PERMEASE MDL1, MITOCHONDRIAL"/>
    <property type="match status" value="1"/>
</dbReference>
<keyword evidence="2" id="KW-0813">Transport</keyword>
<dbReference type="InterPro" id="IPR003593">
    <property type="entry name" value="AAA+_ATPase"/>
</dbReference>
<keyword evidence="8 9" id="KW-0472">Membrane</keyword>
<evidence type="ECO:0000313" key="13">
    <source>
        <dbReference type="Proteomes" id="UP000664578"/>
    </source>
</evidence>
<dbReference type="InterPro" id="IPR036640">
    <property type="entry name" value="ABC1_TM_sf"/>
</dbReference>
<dbReference type="AlphaFoldDB" id="A0A8I1SPE4"/>
<evidence type="ECO:0000256" key="5">
    <source>
        <dbReference type="ARBA" id="ARBA00022741"/>
    </source>
</evidence>
<comment type="subcellular location">
    <subcellularLocation>
        <location evidence="1">Cell membrane</location>
        <topology evidence="1">Multi-pass membrane protein</topology>
    </subcellularLocation>
</comment>
<dbReference type="GeneID" id="93680711"/>
<reference evidence="12" key="1">
    <citation type="submission" date="2020-12" db="EMBL/GenBank/DDBJ databases">
        <title>PHA producing bacteria isolated from mangrove.</title>
        <authorList>
            <person name="Zheng W."/>
            <person name="Yu S."/>
            <person name="Huang Y."/>
        </authorList>
    </citation>
    <scope>NUCLEOTIDE SEQUENCE</scope>
    <source>
        <strain evidence="12">GN22-4</strain>
    </source>
</reference>
<accession>A0A8I1SPE4</accession>
<gene>
    <name evidence="12" type="ORF">JF537_14100</name>
</gene>
<feature type="transmembrane region" description="Helical" evidence="9">
    <location>
        <begin position="235"/>
        <end position="258"/>
    </location>
</feature>
<evidence type="ECO:0000313" key="12">
    <source>
        <dbReference type="EMBL" id="MBN8252708.1"/>
    </source>
</evidence>
<dbReference type="FunFam" id="3.40.50.300:FF:000221">
    <property type="entry name" value="Multidrug ABC transporter ATP-binding protein"/>
    <property type="match status" value="1"/>
</dbReference>
<evidence type="ECO:0000256" key="9">
    <source>
        <dbReference type="SAM" id="Phobius"/>
    </source>
</evidence>
<evidence type="ECO:0000259" key="11">
    <source>
        <dbReference type="PROSITE" id="PS50929"/>
    </source>
</evidence>
<keyword evidence="6 12" id="KW-0067">ATP-binding</keyword>
<evidence type="ECO:0000256" key="4">
    <source>
        <dbReference type="ARBA" id="ARBA00022692"/>
    </source>
</evidence>
<protein>
    <submittedName>
        <fullName evidence="12">ABC transporter ATP-binding protein</fullName>
    </submittedName>
</protein>
<feature type="domain" description="ABC transmembrane type-1" evidence="11">
    <location>
        <begin position="17"/>
        <end position="298"/>
    </location>
</feature>
<dbReference type="Pfam" id="PF00664">
    <property type="entry name" value="ABC_membrane"/>
    <property type="match status" value="1"/>
</dbReference>